<evidence type="ECO:0000256" key="3">
    <source>
        <dbReference type="SAM" id="SignalP"/>
    </source>
</evidence>
<comment type="caution">
    <text evidence="5">The sequence shown here is derived from an EMBL/GenBank/DDBJ whole genome shotgun (WGS) entry which is preliminary data.</text>
</comment>
<keyword evidence="6" id="KW-1185">Reference proteome</keyword>
<dbReference type="SUPFAM" id="SSF47923">
    <property type="entry name" value="Ypt/Rab-GAP domain of gyp1p"/>
    <property type="match status" value="2"/>
</dbReference>
<feature type="region of interest" description="Disordered" evidence="2">
    <location>
        <begin position="447"/>
        <end position="498"/>
    </location>
</feature>
<dbReference type="PANTHER" id="PTHR22957:SF337">
    <property type="entry name" value="TBC1 DOMAIN FAMILY MEMBER 5"/>
    <property type="match status" value="1"/>
</dbReference>
<dbReference type="InterPro" id="IPR000195">
    <property type="entry name" value="Rab-GAP-TBC_dom"/>
</dbReference>
<evidence type="ECO:0000256" key="2">
    <source>
        <dbReference type="SAM" id="MobiDB-lite"/>
    </source>
</evidence>
<name>A0A2B7Y883_9EURO</name>
<dbReference type="Gene3D" id="1.10.472.80">
    <property type="entry name" value="Ypt/Rab-GAP domain of gyp1p, domain 3"/>
    <property type="match status" value="1"/>
</dbReference>
<feature type="domain" description="Rab-GAP TBC" evidence="4">
    <location>
        <begin position="109"/>
        <end position="373"/>
    </location>
</feature>
<reference evidence="5 6" key="1">
    <citation type="submission" date="2017-10" db="EMBL/GenBank/DDBJ databases">
        <title>Comparative genomics in systemic dimorphic fungi from Ajellomycetaceae.</title>
        <authorList>
            <person name="Munoz J.F."/>
            <person name="Mcewen J.G."/>
            <person name="Clay O.K."/>
            <person name="Cuomo C.A."/>
        </authorList>
    </citation>
    <scope>NUCLEOTIDE SEQUENCE [LARGE SCALE GENOMIC DNA]</scope>
    <source>
        <strain evidence="5 6">UAMH5409</strain>
    </source>
</reference>
<dbReference type="SMART" id="SM00164">
    <property type="entry name" value="TBC"/>
    <property type="match status" value="1"/>
</dbReference>
<dbReference type="FunFam" id="1.10.8.270:FF:000031">
    <property type="entry name" value="TBC1 domain family member 5"/>
    <property type="match status" value="1"/>
</dbReference>
<dbReference type="PROSITE" id="PS50086">
    <property type="entry name" value="TBC_RABGAP"/>
    <property type="match status" value="1"/>
</dbReference>
<dbReference type="AlphaFoldDB" id="A0A2B7Y883"/>
<evidence type="ECO:0000313" key="5">
    <source>
        <dbReference type="EMBL" id="PGH17309.1"/>
    </source>
</evidence>
<dbReference type="EMBL" id="PDNB01000011">
    <property type="protein sequence ID" value="PGH17309.1"/>
    <property type="molecule type" value="Genomic_DNA"/>
</dbReference>
<evidence type="ECO:0000256" key="1">
    <source>
        <dbReference type="ARBA" id="ARBA00022468"/>
    </source>
</evidence>
<proteinExistence type="predicted"/>
<gene>
    <name evidence="5" type="ORF">AJ79_01193</name>
</gene>
<dbReference type="Pfam" id="PF00566">
    <property type="entry name" value="RabGAP-TBC"/>
    <property type="match status" value="1"/>
</dbReference>
<feature type="compositionally biased region" description="Polar residues" evidence="2">
    <location>
        <begin position="729"/>
        <end position="745"/>
    </location>
</feature>
<feature type="compositionally biased region" description="Basic and acidic residues" evidence="2">
    <location>
        <begin position="769"/>
        <end position="781"/>
    </location>
</feature>
<feature type="region of interest" description="Disordered" evidence="2">
    <location>
        <begin position="630"/>
        <end position="710"/>
    </location>
</feature>
<feature type="region of interest" description="Disordered" evidence="2">
    <location>
        <begin position="534"/>
        <end position="561"/>
    </location>
</feature>
<feature type="compositionally biased region" description="Basic and acidic residues" evidence="2">
    <location>
        <begin position="666"/>
        <end position="681"/>
    </location>
</feature>
<dbReference type="FunFam" id="1.10.472.80:FF:000038">
    <property type="entry name" value="TBC1 domain family member 5"/>
    <property type="match status" value="1"/>
</dbReference>
<dbReference type="Proteomes" id="UP000223968">
    <property type="component" value="Unassembled WGS sequence"/>
</dbReference>
<dbReference type="OrthoDB" id="27140at2759"/>
<feature type="region of interest" description="Disordered" evidence="2">
    <location>
        <begin position="729"/>
        <end position="781"/>
    </location>
</feature>
<protein>
    <recommendedName>
        <fullName evidence="4">Rab-GAP TBC domain-containing protein</fullName>
    </recommendedName>
</protein>
<feature type="compositionally biased region" description="Low complexity" evidence="2">
    <location>
        <begin position="477"/>
        <end position="492"/>
    </location>
</feature>
<dbReference type="Gene3D" id="1.10.8.270">
    <property type="entry name" value="putative rabgap domain of human tbc1 domain family member 14 like domains"/>
    <property type="match status" value="1"/>
</dbReference>
<sequence>MPNQPNRFILFVAVVVIRVRLKEEQEVPRPGLRREVTRCCHLGLTNRQEPSSLQHRHSTCVNKDTAKTQSYDAMKTVEEARKRWDSLFGRNSSLAELKQALRDKDGGNPCGDGLRSVCWKAFLVHQNLDTASWPQQISDTRAAYLSLREHFLKYIQHPNYLPSTADPLAEDDESPWQTLRQDEAIRAEIYQDVERCMQENYFFREPTTKARMLDILFIWAKLNADLGYRQGMHELLAPVLWVVEHDAIDRKSINAAAFDASDEGLMLQALDSDYTEHDAFTIFCAIMQTARLFYEQEARKLPGVQSDVSPIVAQSQHIHQFVLRGVDPELADHLVITEILPQIFVTRWIRLLFGREFSFQEVLNIWDLLFSENMRLELIDAVCVAMLLRIRWQLLDADYSSALALLLRYPAPAPYKPETFVEDGLFLEQNPNCEGASLLIQKYSGKAPDPDKQYKPPSQNAVPRFPHRRRKPASRDLSTAPSNAASPSLSPTRSNQRRLDSLFQDVSEGLQRRTEGWGVAKVVRGAMVEARRNIQNIQSSASTPALRRTESPGRESPSPPQISFATVRELNARISALESRSQALAGMLNDALNELRTQQEDPSKSNTEVSDRALAKIQFVQIYLEDPTMPIPEEKKSTAKTTARARSSDPSFREPVKATATVASGKENRTPNGERKSEKRPALQSLPETKVADVENVAKPMPLRPAPATRAPLAESSFSWMLGENQQRSGFVTSASAPPEQNRNAGTLFGDNRGQGRRNGNDDEEDGVVLDRLRGVSEERR</sequence>
<accession>A0A2B7Y883</accession>
<keyword evidence="3" id="KW-0732">Signal</keyword>
<dbReference type="PANTHER" id="PTHR22957">
    <property type="entry name" value="TBC1 DOMAIN FAMILY MEMBER GTPASE-ACTIVATING PROTEIN"/>
    <property type="match status" value="1"/>
</dbReference>
<feature type="chain" id="PRO_5012360676" description="Rab-GAP TBC domain-containing protein" evidence="3">
    <location>
        <begin position="25"/>
        <end position="781"/>
    </location>
</feature>
<dbReference type="STRING" id="1447875.A0A2B7Y883"/>
<feature type="signal peptide" evidence="3">
    <location>
        <begin position="1"/>
        <end position="24"/>
    </location>
</feature>
<evidence type="ECO:0000313" key="6">
    <source>
        <dbReference type="Proteomes" id="UP000223968"/>
    </source>
</evidence>
<feature type="compositionally biased region" description="Polar residues" evidence="2">
    <location>
        <begin position="639"/>
        <end position="650"/>
    </location>
</feature>
<dbReference type="InterPro" id="IPR035969">
    <property type="entry name" value="Rab-GAP_TBC_sf"/>
</dbReference>
<keyword evidence="1" id="KW-0343">GTPase activation</keyword>
<organism evidence="5 6">
    <name type="scientific">Helicocarpus griseus UAMH5409</name>
    <dbReference type="NCBI Taxonomy" id="1447875"/>
    <lineage>
        <taxon>Eukaryota</taxon>
        <taxon>Fungi</taxon>
        <taxon>Dikarya</taxon>
        <taxon>Ascomycota</taxon>
        <taxon>Pezizomycotina</taxon>
        <taxon>Eurotiomycetes</taxon>
        <taxon>Eurotiomycetidae</taxon>
        <taxon>Onygenales</taxon>
        <taxon>Ajellomycetaceae</taxon>
        <taxon>Helicocarpus</taxon>
    </lineage>
</organism>
<feature type="compositionally biased region" description="Polar residues" evidence="2">
    <location>
        <begin position="534"/>
        <end position="543"/>
    </location>
</feature>
<dbReference type="GO" id="GO:0005096">
    <property type="term" value="F:GTPase activator activity"/>
    <property type="evidence" value="ECO:0007669"/>
    <property type="project" value="UniProtKB-KW"/>
</dbReference>
<evidence type="ECO:0000259" key="4">
    <source>
        <dbReference type="PROSITE" id="PS50086"/>
    </source>
</evidence>